<evidence type="ECO:0000313" key="4">
    <source>
        <dbReference type="Proteomes" id="UP000267408"/>
    </source>
</evidence>
<sequence length="275" mass="30087">MTTDPTGRHQPVRGEFAAFRGALYPARAAAGRWPCVELLPAPGTPAPEGVAPRLAADGSVAGYPLPPELLDAWYTAHWTFRWRGEPFECTDRVGDTVSGNYLGGDREFAARHLKRRITGHRGTFPLAEVTEPEEHREDLLGPRLELARRLAEADHFRPGGRAVLAGTTHRAATSTDARGLVVLAEGGAVPPEQLDAWYRTHWTFRWQDGPFDAVGTVEGRIKGVYTGGSWGFADGHQLDEETAPDGTHTRYTVEADLDSVTDLTPHRTDLLPPRG</sequence>
<comment type="caution">
    <text evidence="2">The sequence shown here is derived from an EMBL/GenBank/DDBJ whole genome shotgun (WGS) entry which is preliminary data.</text>
</comment>
<reference evidence="3 4" key="1">
    <citation type="submission" date="2018-11" db="EMBL/GenBank/DDBJ databases">
        <title>Sequencing the genomes of 1000 actinobacteria strains.</title>
        <authorList>
            <person name="Klenk H.-P."/>
        </authorList>
    </citation>
    <scope>NUCLEOTIDE SEQUENCE [LARGE SCALE GENOMIC DNA]</scope>
    <source>
        <strain evidence="1 4">DSM 44780</strain>
        <strain evidence="2 3">DSM 44781</strain>
    </source>
</reference>
<evidence type="ECO:0000313" key="2">
    <source>
        <dbReference type="EMBL" id="RPE35544.1"/>
    </source>
</evidence>
<dbReference type="EMBL" id="RJVJ01000001">
    <property type="protein sequence ID" value="ROR45191.1"/>
    <property type="molecule type" value="Genomic_DNA"/>
</dbReference>
<dbReference type="AlphaFoldDB" id="A0A3N4SGE9"/>
<proteinExistence type="predicted"/>
<keyword evidence="3" id="KW-1185">Reference proteome</keyword>
<dbReference type="Proteomes" id="UP000266906">
    <property type="component" value="Unassembled WGS sequence"/>
</dbReference>
<dbReference type="OrthoDB" id="3696314at2"/>
<evidence type="ECO:0000313" key="1">
    <source>
        <dbReference type="EMBL" id="ROR45191.1"/>
    </source>
</evidence>
<dbReference type="EMBL" id="RKQG01000001">
    <property type="protein sequence ID" value="RPE35544.1"/>
    <property type="molecule type" value="Genomic_DNA"/>
</dbReference>
<dbReference type="RefSeq" id="WP_123556981.1">
    <property type="nucleotide sequence ID" value="NZ_JBEYIY010000003.1"/>
</dbReference>
<gene>
    <name evidence="2" type="ORF">EDD38_3894</name>
    <name evidence="1" type="ORF">EDD39_3407</name>
</gene>
<protein>
    <submittedName>
        <fullName evidence="2">Uncharacterized protein</fullName>
    </submittedName>
</protein>
<accession>A0A3N4SGE9</accession>
<organism evidence="2 3">
    <name type="scientific">Kitasatospora cineracea</name>
    <dbReference type="NCBI Taxonomy" id="88074"/>
    <lineage>
        <taxon>Bacteria</taxon>
        <taxon>Bacillati</taxon>
        <taxon>Actinomycetota</taxon>
        <taxon>Actinomycetes</taxon>
        <taxon>Kitasatosporales</taxon>
        <taxon>Streptomycetaceae</taxon>
        <taxon>Kitasatospora</taxon>
    </lineage>
</organism>
<dbReference type="Proteomes" id="UP000267408">
    <property type="component" value="Unassembled WGS sequence"/>
</dbReference>
<evidence type="ECO:0000313" key="3">
    <source>
        <dbReference type="Proteomes" id="UP000266906"/>
    </source>
</evidence>
<name>A0A3N4SGE9_9ACTN</name>
<accession>A0A8G1UJG9</accession>